<proteinExistence type="predicted"/>
<evidence type="ECO:0000313" key="1">
    <source>
        <dbReference type="EMBL" id="RXH12336.1"/>
    </source>
</evidence>
<gene>
    <name evidence="1" type="ORF">EAS56_17665</name>
</gene>
<dbReference type="EMBL" id="RDQZ01000013">
    <property type="protein sequence ID" value="RXH12336.1"/>
    <property type="molecule type" value="Genomic_DNA"/>
</dbReference>
<name>A0ABY0E4Z3_9BRAD</name>
<reference evidence="1 2" key="1">
    <citation type="submission" date="2018-10" db="EMBL/GenBank/DDBJ databases">
        <title>Bradyrhizobium sp. nov., effective nodules isolated from peanut in China.</title>
        <authorList>
            <person name="Li Y."/>
        </authorList>
    </citation>
    <scope>NUCLEOTIDE SEQUENCE [LARGE SCALE GENOMIC DNA]</scope>
    <source>
        <strain evidence="1 2">CCBAU 53426</strain>
    </source>
</reference>
<organism evidence="1 2">
    <name type="scientific">Bradyrhizobium guangzhouense</name>
    <dbReference type="NCBI Taxonomy" id="1325095"/>
    <lineage>
        <taxon>Bacteria</taxon>
        <taxon>Pseudomonadati</taxon>
        <taxon>Pseudomonadota</taxon>
        <taxon>Alphaproteobacteria</taxon>
        <taxon>Hyphomicrobiales</taxon>
        <taxon>Nitrobacteraceae</taxon>
        <taxon>Bradyrhizobium</taxon>
    </lineage>
</organism>
<accession>A0ABY0E4Z3</accession>
<keyword evidence="2" id="KW-1185">Reference proteome</keyword>
<protein>
    <submittedName>
        <fullName evidence="1">Uncharacterized protein</fullName>
    </submittedName>
</protein>
<sequence>MEDVLGWHIFGTNVTCCGLAIREVLQPWPSRRIELELISLFAGAYLHPDREIRPAMAPEIQLLRSAAQFEGIRFSYREAPEMLIEFKRAAIGQMHLLGALDPKIGTVSAYAASTI</sequence>
<comment type="caution">
    <text evidence="1">The sequence shown here is derived from an EMBL/GenBank/DDBJ whole genome shotgun (WGS) entry which is preliminary data.</text>
</comment>
<evidence type="ECO:0000313" key="2">
    <source>
        <dbReference type="Proteomes" id="UP000290401"/>
    </source>
</evidence>
<dbReference type="Proteomes" id="UP000290401">
    <property type="component" value="Unassembled WGS sequence"/>
</dbReference>
<dbReference type="RefSeq" id="WP_128958280.1">
    <property type="nucleotide sequence ID" value="NZ_RDQZ01000013.1"/>
</dbReference>